<reference evidence="1" key="1">
    <citation type="submission" date="2021-01" db="EMBL/GenBank/DDBJ databases">
        <authorList>
            <person name="Lovell J.T."/>
            <person name="Bentley N."/>
            <person name="Bhattarai G."/>
            <person name="Jenkins J.W."/>
            <person name="Sreedasyam A."/>
            <person name="Alarcon Y."/>
            <person name="Bock C."/>
            <person name="Boston L."/>
            <person name="Carlson J."/>
            <person name="Cervantes K."/>
            <person name="Clermont K."/>
            <person name="Krom N."/>
            <person name="Kubenka K."/>
            <person name="Mamidi S."/>
            <person name="Mattison C."/>
            <person name="Monteros M."/>
            <person name="Pisani C."/>
            <person name="Plott C."/>
            <person name="Rajasekar S."/>
            <person name="Rhein H.S."/>
            <person name="Rohla C."/>
            <person name="Song M."/>
            <person name="Hilaire R.S."/>
            <person name="Shu S."/>
            <person name="Wells L."/>
            <person name="Wang X."/>
            <person name="Webber J."/>
            <person name="Heerema R.J."/>
            <person name="Klein P."/>
            <person name="Conner P."/>
            <person name="Grauke L."/>
            <person name="Grimwood J."/>
            <person name="Schmutz J."/>
            <person name="Randall J.J."/>
        </authorList>
    </citation>
    <scope>NUCLEOTIDE SEQUENCE</scope>
    <source>
        <tissue evidence="1">Leaf</tissue>
    </source>
</reference>
<proteinExistence type="predicted"/>
<dbReference type="EMBL" id="CM031834">
    <property type="protein sequence ID" value="KAG6692525.1"/>
    <property type="molecule type" value="Genomic_DNA"/>
</dbReference>
<comment type="caution">
    <text evidence="1">The sequence shown here is derived from an EMBL/GenBank/DDBJ whole genome shotgun (WGS) entry which is preliminary data.</text>
</comment>
<sequence length="173" mass="20298">MMSEPALERTDNNGITALHETTFRGNYKMAKCLIRKNRRLVHISSPGFTELPVVMAMMFGHKELAHYLYELIVLQDLEVEQGDQGSALLTYAIYARELEQTRQNQRETSTEYRFNLHRRMHNSVYCRFTHQEESRANCCRLMSSDQSYRRKRKRLARELMFIAALGKIFPASS</sequence>
<evidence type="ECO:0000313" key="1">
    <source>
        <dbReference type="EMBL" id="KAG6692525.1"/>
    </source>
</evidence>
<organism evidence="1 2">
    <name type="scientific">Carya illinoinensis</name>
    <name type="common">Pecan</name>
    <dbReference type="NCBI Taxonomy" id="32201"/>
    <lineage>
        <taxon>Eukaryota</taxon>
        <taxon>Viridiplantae</taxon>
        <taxon>Streptophyta</taxon>
        <taxon>Embryophyta</taxon>
        <taxon>Tracheophyta</taxon>
        <taxon>Spermatophyta</taxon>
        <taxon>Magnoliopsida</taxon>
        <taxon>eudicotyledons</taxon>
        <taxon>Gunneridae</taxon>
        <taxon>Pentapetalae</taxon>
        <taxon>rosids</taxon>
        <taxon>fabids</taxon>
        <taxon>Fagales</taxon>
        <taxon>Juglandaceae</taxon>
        <taxon>Carya</taxon>
    </lineage>
</organism>
<dbReference type="EMBL" id="CM031834">
    <property type="protein sequence ID" value="KAG6692526.1"/>
    <property type="molecule type" value="Genomic_DNA"/>
</dbReference>
<protein>
    <submittedName>
        <fullName evidence="1">Uncharacterized protein</fullName>
    </submittedName>
</protein>
<evidence type="ECO:0000313" key="2">
    <source>
        <dbReference type="Proteomes" id="UP000811246"/>
    </source>
</evidence>
<dbReference type="AlphaFoldDB" id="A0A922J323"/>
<gene>
    <name evidence="1" type="ORF">I3842_10G118800</name>
</gene>
<name>A0A922J323_CARIL</name>
<accession>A0A922J323</accession>
<dbReference type="Proteomes" id="UP000811246">
    <property type="component" value="Chromosome 10"/>
</dbReference>